<dbReference type="PANTHER" id="PTHR39428">
    <property type="entry name" value="F420H(2)-DEPENDENT QUINONE REDUCTASE RV1261C"/>
    <property type="match status" value="1"/>
</dbReference>
<evidence type="ECO:0000256" key="2">
    <source>
        <dbReference type="ARBA" id="ARBA00049106"/>
    </source>
</evidence>
<accession>A0A381TGC0</accession>
<dbReference type="SUPFAM" id="SSF50475">
    <property type="entry name" value="FMN-binding split barrel"/>
    <property type="match status" value="1"/>
</dbReference>
<dbReference type="AlphaFoldDB" id="A0A381TGC0"/>
<dbReference type="Pfam" id="PF04075">
    <property type="entry name" value="F420H2_quin_red"/>
    <property type="match status" value="1"/>
</dbReference>
<dbReference type="NCBIfam" id="TIGR00026">
    <property type="entry name" value="hi_GC_TIGR00026"/>
    <property type="match status" value="1"/>
</dbReference>
<comment type="similarity">
    <text evidence="1">Belongs to the F420H(2)-dependent quinone reductase family.</text>
</comment>
<dbReference type="Gene3D" id="2.30.110.10">
    <property type="entry name" value="Electron Transport, Fmn-binding Protein, Chain A"/>
    <property type="match status" value="1"/>
</dbReference>
<dbReference type="InterPro" id="IPR012349">
    <property type="entry name" value="Split_barrel_FMN-bd"/>
</dbReference>
<sequence>MNRLHRGLLKVSGGRFGWTAANMPVLELTTVGRKSGKPRSVMLTSPHRDGDVVVVVASKGGEDTHPAWFLNLRENPQVVVTTRDTHERQMVAQVASPEDRDRLWPIVTGKHTNYAGYQEKTDREIPLVLLQPAD</sequence>
<dbReference type="GO" id="GO:0070967">
    <property type="term" value="F:coenzyme F420 binding"/>
    <property type="evidence" value="ECO:0007669"/>
    <property type="project" value="TreeGrafter"/>
</dbReference>
<dbReference type="PANTHER" id="PTHR39428:SF3">
    <property type="entry name" value="DEAZAFLAVIN-DEPENDENT NITROREDUCTASE"/>
    <property type="match status" value="1"/>
</dbReference>
<name>A0A381TGC0_9ZZZZ</name>
<dbReference type="EMBL" id="UINC01004254">
    <property type="protein sequence ID" value="SVA12983.1"/>
    <property type="molecule type" value="Genomic_DNA"/>
</dbReference>
<evidence type="ECO:0008006" key="4">
    <source>
        <dbReference type="Google" id="ProtNLM"/>
    </source>
</evidence>
<reference evidence="3" key="1">
    <citation type="submission" date="2018-05" db="EMBL/GenBank/DDBJ databases">
        <authorList>
            <person name="Lanie J.A."/>
            <person name="Ng W.-L."/>
            <person name="Kazmierczak K.M."/>
            <person name="Andrzejewski T.M."/>
            <person name="Davidsen T.M."/>
            <person name="Wayne K.J."/>
            <person name="Tettelin H."/>
            <person name="Glass J.I."/>
            <person name="Rusch D."/>
            <person name="Podicherti R."/>
            <person name="Tsui H.-C.T."/>
            <person name="Winkler M.E."/>
        </authorList>
    </citation>
    <scope>NUCLEOTIDE SEQUENCE</scope>
</reference>
<evidence type="ECO:0000313" key="3">
    <source>
        <dbReference type="EMBL" id="SVA12983.1"/>
    </source>
</evidence>
<proteinExistence type="inferred from homology"/>
<dbReference type="GO" id="GO:0005886">
    <property type="term" value="C:plasma membrane"/>
    <property type="evidence" value="ECO:0007669"/>
    <property type="project" value="TreeGrafter"/>
</dbReference>
<organism evidence="3">
    <name type="scientific">marine metagenome</name>
    <dbReference type="NCBI Taxonomy" id="408172"/>
    <lineage>
        <taxon>unclassified sequences</taxon>
        <taxon>metagenomes</taxon>
        <taxon>ecological metagenomes</taxon>
    </lineage>
</organism>
<dbReference type="InterPro" id="IPR004378">
    <property type="entry name" value="F420H2_quin_Rdtase"/>
</dbReference>
<comment type="catalytic activity">
    <reaction evidence="2">
        <text>oxidized coenzyme F420-(gamma-L-Glu)(n) + a quinol + H(+) = reduced coenzyme F420-(gamma-L-Glu)(n) + a quinone</text>
        <dbReference type="Rhea" id="RHEA:39663"/>
        <dbReference type="Rhea" id="RHEA-COMP:12939"/>
        <dbReference type="Rhea" id="RHEA-COMP:14378"/>
        <dbReference type="ChEBI" id="CHEBI:15378"/>
        <dbReference type="ChEBI" id="CHEBI:24646"/>
        <dbReference type="ChEBI" id="CHEBI:132124"/>
        <dbReference type="ChEBI" id="CHEBI:133980"/>
        <dbReference type="ChEBI" id="CHEBI:139511"/>
    </reaction>
</comment>
<dbReference type="GO" id="GO:0016491">
    <property type="term" value="F:oxidoreductase activity"/>
    <property type="evidence" value="ECO:0007669"/>
    <property type="project" value="InterPro"/>
</dbReference>
<gene>
    <name evidence="3" type="ORF">METZ01_LOCUS65837</name>
</gene>
<evidence type="ECO:0000256" key="1">
    <source>
        <dbReference type="ARBA" id="ARBA00008710"/>
    </source>
</evidence>
<protein>
    <recommendedName>
        <fullName evidence="4">Nitroreductase domain-containing protein</fullName>
    </recommendedName>
</protein>